<feature type="signal peptide" evidence="8">
    <location>
        <begin position="1"/>
        <end position="27"/>
    </location>
</feature>
<evidence type="ECO:0000256" key="2">
    <source>
        <dbReference type="ARBA" id="ARBA00006577"/>
    </source>
</evidence>
<dbReference type="OrthoDB" id="25996at2"/>
<evidence type="ECO:0000259" key="9">
    <source>
        <dbReference type="PROSITE" id="PS50059"/>
    </source>
</evidence>
<dbReference type="PANTHER" id="PTHR43811">
    <property type="entry name" value="FKBP-TYPE PEPTIDYL-PROLYL CIS-TRANS ISOMERASE FKPA"/>
    <property type="match status" value="1"/>
</dbReference>
<dbReference type="PROSITE" id="PS51257">
    <property type="entry name" value="PROKAR_LIPOPROTEIN"/>
    <property type="match status" value="1"/>
</dbReference>
<dbReference type="AlphaFoldDB" id="D5UM02"/>
<dbReference type="InterPro" id="IPR001179">
    <property type="entry name" value="PPIase_FKBP_dom"/>
</dbReference>
<dbReference type="Proteomes" id="UP000000849">
    <property type="component" value="Chromosome"/>
</dbReference>
<evidence type="ECO:0000256" key="1">
    <source>
        <dbReference type="ARBA" id="ARBA00000971"/>
    </source>
</evidence>
<accession>D5UM02</accession>
<comment type="similarity">
    <text evidence="2">Belongs to the FKBP-type PPIase family.</text>
</comment>
<gene>
    <name evidence="10" type="ordered locus">Cfla_3226</name>
</gene>
<feature type="region of interest" description="Disordered" evidence="7">
    <location>
        <begin position="27"/>
        <end position="55"/>
    </location>
</feature>
<keyword evidence="11" id="KW-1185">Reference proteome</keyword>
<evidence type="ECO:0000256" key="7">
    <source>
        <dbReference type="SAM" id="MobiDB-lite"/>
    </source>
</evidence>
<evidence type="ECO:0000256" key="4">
    <source>
        <dbReference type="ARBA" id="ARBA00023110"/>
    </source>
</evidence>
<dbReference type="eggNOG" id="COG0545">
    <property type="taxonomic scope" value="Bacteria"/>
</dbReference>
<dbReference type="EMBL" id="CP001964">
    <property type="protein sequence ID" value="ADG76108.1"/>
    <property type="molecule type" value="Genomic_DNA"/>
</dbReference>
<dbReference type="InterPro" id="IPR046357">
    <property type="entry name" value="PPIase_dom_sf"/>
</dbReference>
<feature type="domain" description="PPIase FKBP-type" evidence="9">
    <location>
        <begin position="238"/>
        <end position="327"/>
    </location>
</feature>
<evidence type="ECO:0000256" key="6">
    <source>
        <dbReference type="PROSITE-ProRule" id="PRU00277"/>
    </source>
</evidence>
<dbReference type="FunFam" id="3.10.50.40:FF:000006">
    <property type="entry name" value="Peptidyl-prolyl cis-trans isomerase"/>
    <property type="match status" value="1"/>
</dbReference>
<reference evidence="10 11" key="1">
    <citation type="journal article" date="2010" name="Stand. Genomic Sci.">
        <title>Complete genome sequence of Cellulomonas flavigena type strain (134).</title>
        <authorList>
            <person name="Abt B."/>
            <person name="Foster B."/>
            <person name="Lapidus A."/>
            <person name="Clum A."/>
            <person name="Sun H."/>
            <person name="Pukall R."/>
            <person name="Lucas S."/>
            <person name="Glavina Del Rio T."/>
            <person name="Nolan M."/>
            <person name="Tice H."/>
            <person name="Cheng J.F."/>
            <person name="Pitluck S."/>
            <person name="Liolios K."/>
            <person name="Ivanova N."/>
            <person name="Mavromatis K."/>
            <person name="Ovchinnikova G."/>
            <person name="Pati A."/>
            <person name="Goodwin L."/>
            <person name="Chen A."/>
            <person name="Palaniappan K."/>
            <person name="Land M."/>
            <person name="Hauser L."/>
            <person name="Chang Y.J."/>
            <person name="Jeffries C.D."/>
            <person name="Rohde M."/>
            <person name="Goker M."/>
            <person name="Woyke T."/>
            <person name="Bristow J."/>
            <person name="Eisen J.A."/>
            <person name="Markowitz V."/>
            <person name="Hugenholtz P."/>
            <person name="Kyrpides N.C."/>
            <person name="Klenk H.P."/>
        </authorList>
    </citation>
    <scope>NUCLEOTIDE SEQUENCE [LARGE SCALE GENOMIC DNA]</scope>
    <source>
        <strain evidence="11">ATCC 482 / DSM 20109 / BCRC 11376 / JCM 18109 / NBRC 3775 / NCIMB 8073 / NRS 134</strain>
    </source>
</reference>
<keyword evidence="5 6" id="KW-0413">Isomerase</keyword>
<dbReference type="STRING" id="446466.Cfla_3226"/>
<organism evidence="10 11">
    <name type="scientific">Cellulomonas flavigena (strain ATCC 482 / DSM 20109 / BCRC 11376 / JCM 18109 / NBRC 3775 / NCIMB 8073 / NRS 134)</name>
    <dbReference type="NCBI Taxonomy" id="446466"/>
    <lineage>
        <taxon>Bacteria</taxon>
        <taxon>Bacillati</taxon>
        <taxon>Actinomycetota</taxon>
        <taxon>Actinomycetes</taxon>
        <taxon>Micrococcales</taxon>
        <taxon>Cellulomonadaceae</taxon>
        <taxon>Cellulomonas</taxon>
    </lineage>
</organism>
<dbReference type="HOGENOM" id="CLU_053307_0_0_11"/>
<feature type="chain" id="PRO_5003077599" description="peptidylprolyl isomerase" evidence="8">
    <location>
        <begin position="28"/>
        <end position="327"/>
    </location>
</feature>
<dbReference type="RefSeq" id="WP_013118439.1">
    <property type="nucleotide sequence ID" value="NC_014151.1"/>
</dbReference>
<protein>
    <recommendedName>
        <fullName evidence="3 6">peptidylprolyl isomerase</fullName>
        <ecNumber evidence="3 6">5.2.1.8</ecNumber>
    </recommendedName>
</protein>
<dbReference type="GO" id="GO:0003755">
    <property type="term" value="F:peptidyl-prolyl cis-trans isomerase activity"/>
    <property type="evidence" value="ECO:0007669"/>
    <property type="project" value="UniProtKB-KW"/>
</dbReference>
<dbReference type="SUPFAM" id="SSF54534">
    <property type="entry name" value="FKBP-like"/>
    <property type="match status" value="1"/>
</dbReference>
<evidence type="ECO:0000256" key="5">
    <source>
        <dbReference type="ARBA" id="ARBA00023235"/>
    </source>
</evidence>
<dbReference type="PANTHER" id="PTHR43811:SF19">
    <property type="entry name" value="39 KDA FK506-BINDING NUCLEAR PROTEIN"/>
    <property type="match status" value="1"/>
</dbReference>
<evidence type="ECO:0000313" key="11">
    <source>
        <dbReference type="Proteomes" id="UP000000849"/>
    </source>
</evidence>
<dbReference type="PROSITE" id="PS50059">
    <property type="entry name" value="FKBP_PPIASE"/>
    <property type="match status" value="1"/>
</dbReference>
<keyword evidence="4 6" id="KW-0697">Rotamase</keyword>
<comment type="catalytic activity">
    <reaction evidence="1 6">
        <text>[protein]-peptidylproline (omega=180) = [protein]-peptidylproline (omega=0)</text>
        <dbReference type="Rhea" id="RHEA:16237"/>
        <dbReference type="Rhea" id="RHEA-COMP:10747"/>
        <dbReference type="Rhea" id="RHEA-COMP:10748"/>
        <dbReference type="ChEBI" id="CHEBI:83833"/>
        <dbReference type="ChEBI" id="CHEBI:83834"/>
        <dbReference type="EC" id="5.2.1.8"/>
    </reaction>
</comment>
<name>D5UM02_CELFN</name>
<evidence type="ECO:0000256" key="3">
    <source>
        <dbReference type="ARBA" id="ARBA00013194"/>
    </source>
</evidence>
<proteinExistence type="inferred from homology"/>
<keyword evidence="8" id="KW-0732">Signal</keyword>
<dbReference type="EC" id="5.2.1.8" evidence="3 6"/>
<dbReference type="KEGG" id="cfl:Cfla_3226"/>
<dbReference type="Pfam" id="PF00254">
    <property type="entry name" value="FKBP_C"/>
    <property type="match status" value="1"/>
</dbReference>
<evidence type="ECO:0000256" key="8">
    <source>
        <dbReference type="SAM" id="SignalP"/>
    </source>
</evidence>
<sequence length="327" mass="33113">MRRPTTRTALRAAAAALALSLTLAACAGDGDGGSADPTPTASSEEAPTPEENPTPTAEDIAALEAVTVEGDAGAEPTVTLPSTPFNVSAQVARLVSDGSGDVIAEGDLIELNSVWLNGKDGSKAASSWENGAPEQIIVNSTKLAAAISEVLVGGKVGLRFAYAYPGGDEGAQVAVAEVGAKRPGRAVGTPVEPADGLPTVELQDNGLPLIKEFVNGPAPTELIVQPLIEGEGPAVASGQTITVHYTGWLWDGKQFDSSWERGTPFPVENIGAGGVIAGWNEGLVGQKVGSQVMLVVPPEKGYGEEGSGESIPGGATLVFVVDILAAS</sequence>
<evidence type="ECO:0000313" key="10">
    <source>
        <dbReference type="EMBL" id="ADG76108.1"/>
    </source>
</evidence>
<dbReference type="Gene3D" id="3.10.50.40">
    <property type="match status" value="1"/>
</dbReference>